<evidence type="ECO:0000256" key="1">
    <source>
        <dbReference type="SAM" id="MobiDB-lite"/>
    </source>
</evidence>
<feature type="compositionally biased region" description="Low complexity" evidence="1">
    <location>
        <begin position="107"/>
        <end position="123"/>
    </location>
</feature>
<evidence type="ECO:0000313" key="2">
    <source>
        <dbReference type="EMBL" id="MEQ2278771.1"/>
    </source>
</evidence>
<evidence type="ECO:0000313" key="3">
    <source>
        <dbReference type="Proteomes" id="UP001469553"/>
    </source>
</evidence>
<gene>
    <name evidence="2" type="ORF">AMECASPLE_002473</name>
</gene>
<dbReference type="Proteomes" id="UP001469553">
    <property type="component" value="Unassembled WGS sequence"/>
</dbReference>
<feature type="region of interest" description="Disordered" evidence="1">
    <location>
        <begin position="65"/>
        <end position="123"/>
    </location>
</feature>
<name>A0ABV0XBD9_9TELE</name>
<feature type="compositionally biased region" description="Polar residues" evidence="1">
    <location>
        <begin position="71"/>
        <end position="85"/>
    </location>
</feature>
<accession>A0ABV0XBD9</accession>
<reference evidence="2 3" key="1">
    <citation type="submission" date="2021-06" db="EMBL/GenBank/DDBJ databases">
        <authorList>
            <person name="Palmer J.M."/>
        </authorList>
    </citation>
    <scope>NUCLEOTIDE SEQUENCE [LARGE SCALE GENOMIC DNA]</scope>
    <source>
        <strain evidence="2 3">AS_MEX2019</strain>
        <tissue evidence="2">Muscle</tissue>
    </source>
</reference>
<comment type="caution">
    <text evidence="2">The sequence shown here is derived from an EMBL/GenBank/DDBJ whole genome shotgun (WGS) entry which is preliminary data.</text>
</comment>
<sequence>MPAAIAPPFHRQHLHARLITTQGQHPSAALGLHRPSTSIPIPHLLPMPSCTLFLINHLPADASSPVPEDLTNVSTLPVTTSSSCLRRQRHRHKASTPAPEVLVNFLSPSQASPAASAAPSSSP</sequence>
<organism evidence="2 3">
    <name type="scientific">Ameca splendens</name>
    <dbReference type="NCBI Taxonomy" id="208324"/>
    <lineage>
        <taxon>Eukaryota</taxon>
        <taxon>Metazoa</taxon>
        <taxon>Chordata</taxon>
        <taxon>Craniata</taxon>
        <taxon>Vertebrata</taxon>
        <taxon>Euteleostomi</taxon>
        <taxon>Actinopterygii</taxon>
        <taxon>Neopterygii</taxon>
        <taxon>Teleostei</taxon>
        <taxon>Neoteleostei</taxon>
        <taxon>Acanthomorphata</taxon>
        <taxon>Ovalentaria</taxon>
        <taxon>Atherinomorphae</taxon>
        <taxon>Cyprinodontiformes</taxon>
        <taxon>Goodeidae</taxon>
        <taxon>Ameca</taxon>
    </lineage>
</organism>
<dbReference type="EMBL" id="JAHRIP010000090">
    <property type="protein sequence ID" value="MEQ2278771.1"/>
    <property type="molecule type" value="Genomic_DNA"/>
</dbReference>
<proteinExistence type="predicted"/>
<keyword evidence="3" id="KW-1185">Reference proteome</keyword>
<protein>
    <submittedName>
        <fullName evidence="2">Uncharacterized protein</fullName>
    </submittedName>
</protein>